<dbReference type="NCBIfam" id="TIGR00125">
    <property type="entry name" value="cyt_tran_rel"/>
    <property type="match status" value="1"/>
</dbReference>
<organism evidence="7 8">
    <name type="scientific">Candidatus Nephthysia bennettiae</name>
    <dbReference type="NCBI Taxonomy" id="3127016"/>
    <lineage>
        <taxon>Bacteria</taxon>
        <taxon>Bacillati</taxon>
        <taxon>Candidatus Dormiibacterota</taxon>
        <taxon>Candidatus Dormibacteria</taxon>
        <taxon>Candidatus Dormibacterales</taxon>
        <taxon>Candidatus Dormibacteraceae</taxon>
        <taxon>Candidatus Nephthysia</taxon>
    </lineage>
</organism>
<dbReference type="SUPFAM" id="SSF52374">
    <property type="entry name" value="Nucleotidylyl transferase"/>
    <property type="match status" value="1"/>
</dbReference>
<dbReference type="Gene3D" id="3.40.50.620">
    <property type="entry name" value="HUPs"/>
    <property type="match status" value="1"/>
</dbReference>
<evidence type="ECO:0000256" key="4">
    <source>
        <dbReference type="ARBA" id="ARBA00023277"/>
    </source>
</evidence>
<evidence type="ECO:0000256" key="2">
    <source>
        <dbReference type="ARBA" id="ARBA00022695"/>
    </source>
</evidence>
<feature type="domain" description="Cytidyltransferase-like" evidence="6">
    <location>
        <begin position="124"/>
        <end position="214"/>
    </location>
</feature>
<feature type="domain" description="Carbohydrate kinase PfkB" evidence="5">
    <location>
        <begin position="10"/>
        <end position="89"/>
    </location>
</feature>
<keyword evidence="4" id="KW-0119">Carbohydrate metabolism</keyword>
<gene>
    <name evidence="7" type="ORF">JF922_10080</name>
</gene>
<evidence type="ECO:0000313" key="8">
    <source>
        <dbReference type="Proteomes" id="UP000612893"/>
    </source>
</evidence>
<reference evidence="7" key="1">
    <citation type="submission" date="2020-10" db="EMBL/GenBank/DDBJ databases">
        <title>Ca. Dormibacterota MAGs.</title>
        <authorList>
            <person name="Montgomery K."/>
        </authorList>
    </citation>
    <scope>NUCLEOTIDE SEQUENCE [LARGE SCALE GENOMIC DNA]</scope>
    <source>
        <strain evidence="7">SC8812_S17_10</strain>
    </source>
</reference>
<dbReference type="InterPro" id="IPR029056">
    <property type="entry name" value="Ribokinase-like"/>
</dbReference>
<dbReference type="InterPro" id="IPR050385">
    <property type="entry name" value="Archaeal_FAD_synthase"/>
</dbReference>
<evidence type="ECO:0000259" key="6">
    <source>
        <dbReference type="Pfam" id="PF01467"/>
    </source>
</evidence>
<dbReference type="Proteomes" id="UP000612893">
    <property type="component" value="Unassembled WGS sequence"/>
</dbReference>
<name>A0A934K1Y0_9BACT</name>
<evidence type="ECO:0000313" key="7">
    <source>
        <dbReference type="EMBL" id="MBJ7598419.1"/>
    </source>
</evidence>
<dbReference type="Pfam" id="PF01467">
    <property type="entry name" value="CTP_transf_like"/>
    <property type="match status" value="1"/>
</dbReference>
<dbReference type="InterPro" id="IPR014729">
    <property type="entry name" value="Rossmann-like_a/b/a_fold"/>
</dbReference>
<evidence type="ECO:0000256" key="1">
    <source>
        <dbReference type="ARBA" id="ARBA00022679"/>
    </source>
</evidence>
<dbReference type="PANTHER" id="PTHR43793:SF2">
    <property type="entry name" value="BIFUNCTIONAL PROTEIN HLDE"/>
    <property type="match status" value="1"/>
</dbReference>
<dbReference type="RefSeq" id="WP_338201398.1">
    <property type="nucleotide sequence ID" value="NZ_JAEKNR010000106.1"/>
</dbReference>
<dbReference type="InterPro" id="IPR011611">
    <property type="entry name" value="PfkB_dom"/>
</dbReference>
<proteinExistence type="predicted"/>
<protein>
    <submittedName>
        <fullName evidence="7">Adenylyltransferase/cytidyltransferase family protein</fullName>
    </submittedName>
</protein>
<dbReference type="EMBL" id="JAEKNR010000106">
    <property type="protein sequence ID" value="MBJ7598419.1"/>
    <property type="molecule type" value="Genomic_DNA"/>
</dbReference>
<dbReference type="AlphaFoldDB" id="A0A934K1Y0"/>
<feature type="non-terminal residue" evidence="7">
    <location>
        <position position="1"/>
    </location>
</feature>
<keyword evidence="8" id="KW-1185">Reference proteome</keyword>
<evidence type="ECO:0000256" key="3">
    <source>
        <dbReference type="ARBA" id="ARBA00023268"/>
    </source>
</evidence>
<dbReference type="Pfam" id="PF00294">
    <property type="entry name" value="PfkB"/>
    <property type="match status" value="1"/>
</dbReference>
<accession>A0A934K1Y0</accession>
<keyword evidence="1" id="KW-0808">Transferase</keyword>
<dbReference type="InterPro" id="IPR004821">
    <property type="entry name" value="Cyt_trans-like"/>
</dbReference>
<evidence type="ECO:0000259" key="5">
    <source>
        <dbReference type="Pfam" id="PF00294"/>
    </source>
</evidence>
<dbReference type="GO" id="GO:0016779">
    <property type="term" value="F:nucleotidyltransferase activity"/>
    <property type="evidence" value="ECO:0007669"/>
    <property type="project" value="UniProtKB-KW"/>
</dbReference>
<dbReference type="PANTHER" id="PTHR43793">
    <property type="entry name" value="FAD SYNTHASE"/>
    <property type="match status" value="1"/>
</dbReference>
<dbReference type="SUPFAM" id="SSF53613">
    <property type="entry name" value="Ribokinase-like"/>
    <property type="match status" value="1"/>
</dbReference>
<dbReference type="Gene3D" id="3.40.1190.20">
    <property type="match status" value="1"/>
</dbReference>
<sequence>RRAQALRREWQARAVVVTLGEEGALLVTGEGAPLVAPAPRLSVLDPCGAGDRFSSTAAGLLADGASAEEAVTAAVSAASAFVAAGGASAAHSAQEPPAAALEGMEAAIAVAQGTRAAGGRVVATGGCFDLLHAGHVSVLQAARRLGGCLIVLLNSDQSVRRLKGSDRPLVDEADRAAVIGALECVDAVAIFDEATPEAALRRLRPDVFAKGGDYAGIELPERALLAEWGAEVVILPYLKGRSTSRLVEELIRES</sequence>
<keyword evidence="2 7" id="KW-0548">Nucleotidyltransferase</keyword>
<comment type="caution">
    <text evidence="7">The sequence shown here is derived from an EMBL/GenBank/DDBJ whole genome shotgun (WGS) entry which is preliminary data.</text>
</comment>
<keyword evidence="3" id="KW-0511">Multifunctional enzyme</keyword>